<protein>
    <submittedName>
        <fullName evidence="1">Uncharacterized protein</fullName>
    </submittedName>
</protein>
<dbReference type="Proteomes" id="UP000636888">
    <property type="component" value="Unassembled WGS sequence"/>
</dbReference>
<dbReference type="RefSeq" id="WP_199385324.1">
    <property type="nucleotide sequence ID" value="NZ_JAEMHM010000014.1"/>
</dbReference>
<dbReference type="EMBL" id="JAEMHM010000014">
    <property type="protein sequence ID" value="MBJ6726408.1"/>
    <property type="molecule type" value="Genomic_DNA"/>
</dbReference>
<proteinExistence type="predicted"/>
<evidence type="ECO:0000313" key="2">
    <source>
        <dbReference type="Proteomes" id="UP000636888"/>
    </source>
</evidence>
<sequence length="240" mass="26871">MLTADLLQKYGLPEDQVLDAVELAVTRTLSAALDTTVSVRAENGLEIVAYPRIGRPVEVPLHAITRKLRRHILHNVELELQRRQALREAEVLQELRGQVIYGTVGRIEDGETLRVVLEIDEAFRRLILSGECPLFYQPGHERGLYRVGDMRAFHVTRVHAVQAGRHSARVRILLSRTSARLPELLLKKLTGVDGIVCQRRVAGGFSRLATPVRLPKSAINTVGKELGEHLYVFVAEKSGR</sequence>
<comment type="caution">
    <text evidence="1">The sequence shown here is derived from an EMBL/GenBank/DDBJ whole genome shotgun (WGS) entry which is preliminary data.</text>
</comment>
<reference evidence="1" key="1">
    <citation type="submission" date="2020-12" db="EMBL/GenBank/DDBJ databases">
        <title>Geomonas sp. Red875, isolated from river sediment.</title>
        <authorList>
            <person name="Xu Z."/>
            <person name="Zhang Z."/>
            <person name="Masuda Y."/>
            <person name="Itoh H."/>
            <person name="Senoo K."/>
        </authorList>
    </citation>
    <scope>NUCLEOTIDE SEQUENCE</scope>
    <source>
        <strain evidence="1">Red875</strain>
    </source>
</reference>
<evidence type="ECO:0000313" key="1">
    <source>
        <dbReference type="EMBL" id="MBJ6726408.1"/>
    </source>
</evidence>
<name>A0A8J7IQY3_9BACT</name>
<organism evidence="1 2">
    <name type="scientific">Geomesophilobacter sediminis</name>
    <dbReference type="NCBI Taxonomy" id="2798584"/>
    <lineage>
        <taxon>Bacteria</taxon>
        <taxon>Pseudomonadati</taxon>
        <taxon>Thermodesulfobacteriota</taxon>
        <taxon>Desulfuromonadia</taxon>
        <taxon>Geobacterales</taxon>
        <taxon>Geobacteraceae</taxon>
        <taxon>Geomesophilobacter</taxon>
    </lineage>
</organism>
<accession>A0A8J7IQY3</accession>
<dbReference type="AlphaFoldDB" id="A0A8J7IQY3"/>
<keyword evidence="2" id="KW-1185">Reference proteome</keyword>
<gene>
    <name evidence="1" type="ORF">JFN93_16985</name>
</gene>